<evidence type="ECO:0000256" key="2">
    <source>
        <dbReference type="ARBA" id="ARBA00022695"/>
    </source>
</evidence>
<dbReference type="PANTHER" id="PTHR33050">
    <property type="entry name" value="REVERSE TRANSCRIPTASE DOMAIN-CONTAINING PROTEIN"/>
    <property type="match status" value="1"/>
</dbReference>
<dbReference type="PANTHER" id="PTHR33050:SF7">
    <property type="entry name" value="RIBONUCLEASE H"/>
    <property type="match status" value="1"/>
</dbReference>
<evidence type="ECO:0000256" key="1">
    <source>
        <dbReference type="ARBA" id="ARBA00022679"/>
    </source>
</evidence>
<dbReference type="SUPFAM" id="SSF56349">
    <property type="entry name" value="DNA breaking-rejoining enzymes"/>
    <property type="match status" value="1"/>
</dbReference>
<keyword evidence="4" id="KW-0255">Endonuclease</keyword>
<evidence type="ECO:0000256" key="7">
    <source>
        <dbReference type="ARBA" id="ARBA00023172"/>
    </source>
</evidence>
<accession>A0A8S3VBY1</accession>
<proteinExistence type="predicted"/>
<evidence type="ECO:0000256" key="8">
    <source>
        <dbReference type="SAM" id="MobiDB-lite"/>
    </source>
</evidence>
<dbReference type="InterPro" id="IPR043128">
    <property type="entry name" value="Rev_trsase/Diguanyl_cyclase"/>
</dbReference>
<dbReference type="CDD" id="cd09275">
    <property type="entry name" value="RNase_HI_RT_DIRS1"/>
    <property type="match status" value="1"/>
</dbReference>
<evidence type="ECO:0000256" key="3">
    <source>
        <dbReference type="ARBA" id="ARBA00022722"/>
    </source>
</evidence>
<evidence type="ECO:0000259" key="9">
    <source>
        <dbReference type="Pfam" id="PF17917"/>
    </source>
</evidence>
<dbReference type="InterPro" id="IPR041373">
    <property type="entry name" value="RT_RNaseH"/>
</dbReference>
<evidence type="ECO:0000256" key="5">
    <source>
        <dbReference type="ARBA" id="ARBA00022801"/>
    </source>
</evidence>
<feature type="compositionally biased region" description="Gly residues" evidence="8">
    <location>
        <begin position="116"/>
        <end position="132"/>
    </location>
</feature>
<dbReference type="SUPFAM" id="SSF56672">
    <property type="entry name" value="DNA/RNA polymerases"/>
    <property type="match status" value="1"/>
</dbReference>
<dbReference type="Proteomes" id="UP000683360">
    <property type="component" value="Unassembled WGS sequence"/>
</dbReference>
<keyword evidence="6" id="KW-0695">RNA-directed DNA polymerase</keyword>
<keyword evidence="3" id="KW-0540">Nuclease</keyword>
<dbReference type="GO" id="GO:0006310">
    <property type="term" value="P:DNA recombination"/>
    <property type="evidence" value="ECO:0007669"/>
    <property type="project" value="UniProtKB-KW"/>
</dbReference>
<dbReference type="GO" id="GO:0004519">
    <property type="term" value="F:endonuclease activity"/>
    <property type="evidence" value="ECO:0007669"/>
    <property type="project" value="UniProtKB-KW"/>
</dbReference>
<keyword evidence="2" id="KW-0548">Nucleotidyltransferase</keyword>
<dbReference type="OrthoDB" id="2371919at2759"/>
<evidence type="ECO:0000313" key="11">
    <source>
        <dbReference type="Proteomes" id="UP000683360"/>
    </source>
</evidence>
<keyword evidence="1" id="KW-0808">Transferase</keyword>
<keyword evidence="7" id="KW-0233">DNA recombination</keyword>
<dbReference type="InterPro" id="IPR052055">
    <property type="entry name" value="Hepadnavirus_pol/RT"/>
</dbReference>
<sequence length="860" mass="97891">MAIDENNNANGNSGSGEYIDKCNDVLALLGHANRQLNMTRRDFLKPEMMAEYVPLCSHSVPYTNNLFGDDVSKVAKDIEDCSKVGNKLKFGSGRGRGGGFFRGGRGGHRGTFSRGGYRGGRGGFRGGRGRGSGPIPKTPREEEIHRNIVSHCHIEFIDNVEPKQDIFNVKSVFNSKESDIVSNEIQKLLAIDVIKEVQSMKDQFLSPIFLRPKKNGEYRMILNLKKLNEYIEYHHFKMDTFESAIKLVTSKSFMASIDLRHAYYSVPIAEEHQKFLRLRVLGHVNVGYIDDSLLLGETIEECNKNVNDTIELMSKLGFVIHEDKSVFQPSKQIIFLGNIIDSENMIITLTADKKQNLVKECKWLLQRNLAKIRDVAKVIGLIVSSFSAVEFGKLFYRNLEKEKIIALKNSKGDFEQSMLISNQMKGDLEWWVANVSTELRHISHGSPQIVIQTDASLLGWGGILSDNEIGGRWTDEESKNHINYLEILAIYYTLKSFLHLIINKHVKVLTDNTTAVAYISNMGGTKSIDCNTISRQIWLFCKDNDIWLTCTHIAGKENLADKKSREFDDKLEWKLKRSVFDQLCTLWQRPDIDLFASRLNFQLENYCSWKPDPLSAFIDAFSINWSYFQFVYLFPPFSLLSRCIFKIREDGARGVVIAPFWQTQTWFPRLMQLLTDNPIVLPKNKKILNLPHDPQSVHPLHKKMKLIACLVSGVASENEDFLKKQPTYSCRLGNQVQRNSTKCISGNGSNIVTKNKLIAFKFLGKHEPLLLSYVKPHQPVSRDTISRWIKVVMAKANIDTTIFKAHSVRSASVSKAKMNAVPISRILQKAGWSDAKTFAKFYNKKIEKDENSFSFNVLKN</sequence>
<dbReference type="InterPro" id="IPR011010">
    <property type="entry name" value="DNA_brk_join_enz"/>
</dbReference>
<dbReference type="InterPro" id="IPR043502">
    <property type="entry name" value="DNA/RNA_pol_sf"/>
</dbReference>
<dbReference type="AlphaFoldDB" id="A0A8S3VBY1"/>
<dbReference type="GO" id="GO:0003677">
    <property type="term" value="F:DNA binding"/>
    <property type="evidence" value="ECO:0007669"/>
    <property type="project" value="InterPro"/>
</dbReference>
<dbReference type="Gene3D" id="1.10.443.10">
    <property type="entry name" value="Intergrase catalytic core"/>
    <property type="match status" value="1"/>
</dbReference>
<feature type="domain" description="Reverse transcriptase RNase H-like" evidence="9">
    <location>
        <begin position="448"/>
        <end position="517"/>
    </location>
</feature>
<protein>
    <recommendedName>
        <fullName evidence="9">Reverse transcriptase RNase H-like domain-containing protein</fullName>
    </recommendedName>
</protein>
<dbReference type="Pfam" id="PF17917">
    <property type="entry name" value="RT_RNaseH"/>
    <property type="match status" value="1"/>
</dbReference>
<evidence type="ECO:0000256" key="6">
    <source>
        <dbReference type="ARBA" id="ARBA00022918"/>
    </source>
</evidence>
<feature type="region of interest" description="Disordered" evidence="8">
    <location>
        <begin position="111"/>
        <end position="139"/>
    </location>
</feature>
<dbReference type="EMBL" id="CAJPWZ010003256">
    <property type="protein sequence ID" value="CAG2254934.1"/>
    <property type="molecule type" value="Genomic_DNA"/>
</dbReference>
<evidence type="ECO:0000313" key="10">
    <source>
        <dbReference type="EMBL" id="CAG2254934.1"/>
    </source>
</evidence>
<dbReference type="GO" id="GO:0003964">
    <property type="term" value="F:RNA-directed DNA polymerase activity"/>
    <property type="evidence" value="ECO:0007669"/>
    <property type="project" value="UniProtKB-KW"/>
</dbReference>
<dbReference type="GO" id="GO:0015074">
    <property type="term" value="P:DNA integration"/>
    <property type="evidence" value="ECO:0007669"/>
    <property type="project" value="InterPro"/>
</dbReference>
<keyword evidence="11" id="KW-1185">Reference proteome</keyword>
<evidence type="ECO:0000256" key="4">
    <source>
        <dbReference type="ARBA" id="ARBA00022759"/>
    </source>
</evidence>
<reference evidence="10" key="1">
    <citation type="submission" date="2021-03" db="EMBL/GenBank/DDBJ databases">
        <authorList>
            <person name="Bekaert M."/>
        </authorList>
    </citation>
    <scope>NUCLEOTIDE SEQUENCE</scope>
</reference>
<organism evidence="10 11">
    <name type="scientific">Mytilus edulis</name>
    <name type="common">Blue mussel</name>
    <dbReference type="NCBI Taxonomy" id="6550"/>
    <lineage>
        <taxon>Eukaryota</taxon>
        <taxon>Metazoa</taxon>
        <taxon>Spiralia</taxon>
        <taxon>Lophotrochozoa</taxon>
        <taxon>Mollusca</taxon>
        <taxon>Bivalvia</taxon>
        <taxon>Autobranchia</taxon>
        <taxon>Pteriomorphia</taxon>
        <taxon>Mytilida</taxon>
        <taxon>Mytiloidea</taxon>
        <taxon>Mytilidae</taxon>
        <taxon>Mytilinae</taxon>
        <taxon>Mytilus</taxon>
    </lineage>
</organism>
<dbReference type="InterPro" id="IPR013762">
    <property type="entry name" value="Integrase-like_cat_sf"/>
</dbReference>
<gene>
    <name evidence="10" type="ORF">MEDL_66321</name>
</gene>
<name>A0A8S3VBY1_MYTED</name>
<keyword evidence="5" id="KW-0378">Hydrolase</keyword>
<dbReference type="GO" id="GO:0016787">
    <property type="term" value="F:hydrolase activity"/>
    <property type="evidence" value="ECO:0007669"/>
    <property type="project" value="UniProtKB-KW"/>
</dbReference>
<dbReference type="Gene3D" id="3.30.70.270">
    <property type="match status" value="1"/>
</dbReference>
<comment type="caution">
    <text evidence="10">The sequence shown here is derived from an EMBL/GenBank/DDBJ whole genome shotgun (WGS) entry which is preliminary data.</text>
</comment>